<dbReference type="AlphaFoldDB" id="A0A644WWU3"/>
<evidence type="ECO:0000259" key="1">
    <source>
        <dbReference type="Pfam" id="PF18962"/>
    </source>
</evidence>
<proteinExistence type="predicted"/>
<accession>A0A644WWU3</accession>
<comment type="caution">
    <text evidence="2">The sequence shown here is derived from an EMBL/GenBank/DDBJ whole genome shotgun (WGS) entry which is preliminary data.</text>
</comment>
<name>A0A644WWU3_9ZZZZ</name>
<protein>
    <recommendedName>
        <fullName evidence="1">Secretion system C-terminal sorting domain-containing protein</fullName>
    </recommendedName>
</protein>
<feature type="domain" description="Secretion system C-terminal sorting" evidence="1">
    <location>
        <begin position="443"/>
        <end position="500"/>
    </location>
</feature>
<dbReference type="EMBL" id="VSSQ01001434">
    <property type="protein sequence ID" value="MPM08292.1"/>
    <property type="molecule type" value="Genomic_DNA"/>
</dbReference>
<reference evidence="2" key="1">
    <citation type="submission" date="2019-08" db="EMBL/GenBank/DDBJ databases">
        <authorList>
            <person name="Kucharzyk K."/>
            <person name="Murdoch R.W."/>
            <person name="Higgins S."/>
            <person name="Loffler F."/>
        </authorList>
    </citation>
    <scope>NUCLEOTIDE SEQUENCE</scope>
</reference>
<dbReference type="Pfam" id="PF18962">
    <property type="entry name" value="Por_Secre_tail"/>
    <property type="match status" value="1"/>
</dbReference>
<organism evidence="2">
    <name type="scientific">bioreactor metagenome</name>
    <dbReference type="NCBI Taxonomy" id="1076179"/>
    <lineage>
        <taxon>unclassified sequences</taxon>
        <taxon>metagenomes</taxon>
        <taxon>ecological metagenomes</taxon>
    </lineage>
</organism>
<dbReference type="InterPro" id="IPR026444">
    <property type="entry name" value="Secre_tail"/>
</dbReference>
<sequence>MKKFLFALVFILPLVGYSQLLGPEPFNSDFIVHGSSAANTVWFAPDYYTPIDYVTTGGCTGGRIGYSGSWNNYWGNFIRLPQVNATGLDSLKLTFDVSHSYFASQPNDWCRFYVWADDGYKKIVSAVRINGTSVIYDSGANGKGFKFTETRSCAAAEVVFDLSTIVDKSSILIFLEPNCGYNNSNTFYVYFDNISVASAAATPFSVTCRTDTSMCIDHPAWTLSGCTPAGGTYSGDGVTSGIFNPAAAGVGVHSIKYVATDGIDTDSCNFNITVNSIPVLNISVSPNDTLCYDTPLTLTASGAATIQWSNGVQNGIAFIPSSQPYIVTGTDANGCQSDSTINIVVNALPMVSLNLPYDSVCGYSMPVFPTYPLSGGLPQGGAYSGNSVNGSDLIGDIVMGNHYSVVYYTFTDNHGCSSTASDSVYIWDCETGIQQQTTSAISVYPNPATNSIFILHDGKVESFEIISVDGKTVFTSKTASGELKTEADISHLEKGNYFLRWLGADASGVISFVKE</sequence>
<gene>
    <name evidence="2" type="ORF">SDC9_54604</name>
</gene>
<dbReference type="NCBIfam" id="TIGR04183">
    <property type="entry name" value="Por_Secre_tail"/>
    <property type="match status" value="1"/>
</dbReference>
<evidence type="ECO:0000313" key="2">
    <source>
        <dbReference type="EMBL" id="MPM08292.1"/>
    </source>
</evidence>